<dbReference type="RefSeq" id="WP_195171253.1">
    <property type="nucleotide sequence ID" value="NZ_CP062983.1"/>
</dbReference>
<dbReference type="KEGG" id="pmet:G4Y79_02080"/>
<organism evidence="2 3">
    <name type="scientific">Phototrophicus methaneseepsis</name>
    <dbReference type="NCBI Taxonomy" id="2710758"/>
    <lineage>
        <taxon>Bacteria</taxon>
        <taxon>Bacillati</taxon>
        <taxon>Chloroflexota</taxon>
        <taxon>Candidatus Thermofontia</taxon>
        <taxon>Phototrophicales</taxon>
        <taxon>Phototrophicaceae</taxon>
        <taxon>Phototrophicus</taxon>
    </lineage>
</organism>
<dbReference type="EMBL" id="CP062983">
    <property type="protein sequence ID" value="QPC83186.1"/>
    <property type="molecule type" value="Genomic_DNA"/>
</dbReference>
<accession>A0A7S8EA56</accession>
<keyword evidence="3" id="KW-1185">Reference proteome</keyword>
<dbReference type="InterPro" id="IPR002881">
    <property type="entry name" value="DUF58"/>
</dbReference>
<protein>
    <submittedName>
        <fullName evidence="2">DUF58 domain-containing protein</fullName>
    </submittedName>
</protein>
<dbReference type="PANTHER" id="PTHR33608:SF7">
    <property type="entry name" value="DUF58 DOMAIN-CONTAINING PROTEIN"/>
    <property type="match status" value="1"/>
</dbReference>
<dbReference type="PANTHER" id="PTHR33608">
    <property type="entry name" value="BLL2464 PROTEIN"/>
    <property type="match status" value="1"/>
</dbReference>
<name>A0A7S8EA56_9CHLR</name>
<dbReference type="InterPro" id="IPR036465">
    <property type="entry name" value="vWFA_dom_sf"/>
</dbReference>
<dbReference type="AlphaFoldDB" id="A0A7S8EA56"/>
<proteinExistence type="predicted"/>
<gene>
    <name evidence="2" type="ORF">G4Y79_02080</name>
</gene>
<dbReference type="Proteomes" id="UP000594468">
    <property type="component" value="Chromosome"/>
</dbReference>
<reference evidence="2 3" key="1">
    <citation type="submission" date="2020-02" db="EMBL/GenBank/DDBJ databases">
        <authorList>
            <person name="Zheng R.K."/>
            <person name="Sun C.M."/>
        </authorList>
    </citation>
    <scope>NUCLEOTIDE SEQUENCE [LARGE SCALE GENOMIC DNA]</scope>
    <source>
        <strain evidence="3">rifampicinis</strain>
    </source>
</reference>
<dbReference type="SUPFAM" id="SSF53300">
    <property type="entry name" value="vWA-like"/>
    <property type="match status" value="1"/>
</dbReference>
<sequence>MTEAQETQLLPEAVRRRLDPLMLVASKMRSGAMKGERRSVKRGTSIEFADYRNYSPGDDLRKLDWNVYARLERPYIKLLEDEEDLAVHLLLDVSGSMDWPRGDEEGGDRAHHKLLYAQRLCAALAYMALSTGDRLLISTLAEGTPQLYGPARGRGRSVAMLRYLHQLRSIGTTDLNKTLANFALRERRAGLVILMSDMFSPGGYLEGLNRLLAKGHEVVLVHILSPDEMTPPLGGDLRLVDVETDRPQEVTIDATMRAIYEQRLRAWLDELRDTCARRGVHYVLAQTDTPFESVILYDLRRLGLVK</sequence>
<dbReference type="Pfam" id="PF01882">
    <property type="entry name" value="DUF58"/>
    <property type="match status" value="1"/>
</dbReference>
<evidence type="ECO:0000259" key="1">
    <source>
        <dbReference type="Pfam" id="PF01882"/>
    </source>
</evidence>
<evidence type="ECO:0000313" key="2">
    <source>
        <dbReference type="EMBL" id="QPC83186.1"/>
    </source>
</evidence>
<evidence type="ECO:0000313" key="3">
    <source>
        <dbReference type="Proteomes" id="UP000594468"/>
    </source>
</evidence>
<feature type="domain" description="DUF58" evidence="1">
    <location>
        <begin position="50"/>
        <end position="265"/>
    </location>
</feature>